<protein>
    <submittedName>
        <fullName evidence="2">Uncharacterized protein</fullName>
    </submittedName>
</protein>
<dbReference type="Proteomes" id="UP001295684">
    <property type="component" value="Unassembled WGS sequence"/>
</dbReference>
<evidence type="ECO:0000313" key="3">
    <source>
        <dbReference type="Proteomes" id="UP001295684"/>
    </source>
</evidence>
<keyword evidence="3" id="KW-1185">Reference proteome</keyword>
<evidence type="ECO:0000313" key="2">
    <source>
        <dbReference type="EMBL" id="CAI2380884.1"/>
    </source>
</evidence>
<dbReference type="EMBL" id="CAMPGE010022884">
    <property type="protein sequence ID" value="CAI2380884.1"/>
    <property type="molecule type" value="Genomic_DNA"/>
</dbReference>
<name>A0AAD2D4K4_EUPCR</name>
<evidence type="ECO:0000256" key="1">
    <source>
        <dbReference type="SAM" id="Coils"/>
    </source>
</evidence>
<organism evidence="2 3">
    <name type="scientific">Euplotes crassus</name>
    <dbReference type="NCBI Taxonomy" id="5936"/>
    <lineage>
        <taxon>Eukaryota</taxon>
        <taxon>Sar</taxon>
        <taxon>Alveolata</taxon>
        <taxon>Ciliophora</taxon>
        <taxon>Intramacronucleata</taxon>
        <taxon>Spirotrichea</taxon>
        <taxon>Hypotrichia</taxon>
        <taxon>Euplotida</taxon>
        <taxon>Euplotidae</taxon>
        <taxon>Moneuplotes</taxon>
    </lineage>
</organism>
<comment type="caution">
    <text evidence="2">The sequence shown here is derived from an EMBL/GenBank/DDBJ whole genome shotgun (WGS) entry which is preliminary data.</text>
</comment>
<keyword evidence="1" id="KW-0175">Coiled coil</keyword>
<feature type="coiled-coil region" evidence="1">
    <location>
        <begin position="471"/>
        <end position="498"/>
    </location>
</feature>
<dbReference type="AlphaFoldDB" id="A0AAD2D4K4"/>
<proteinExistence type="predicted"/>
<reference evidence="2" key="1">
    <citation type="submission" date="2023-07" db="EMBL/GenBank/DDBJ databases">
        <authorList>
            <consortium name="AG Swart"/>
            <person name="Singh M."/>
            <person name="Singh A."/>
            <person name="Seah K."/>
            <person name="Emmerich C."/>
        </authorList>
    </citation>
    <scope>NUCLEOTIDE SEQUENCE</scope>
    <source>
        <strain evidence="2">DP1</strain>
    </source>
</reference>
<accession>A0AAD2D4K4</accession>
<feature type="coiled-coil region" evidence="1">
    <location>
        <begin position="102"/>
        <end position="166"/>
    </location>
</feature>
<feature type="coiled-coil region" evidence="1">
    <location>
        <begin position="382"/>
        <end position="445"/>
    </location>
</feature>
<gene>
    <name evidence="2" type="ORF">ECRASSUSDP1_LOCUS22325</name>
</gene>
<feature type="coiled-coil region" evidence="1">
    <location>
        <begin position="232"/>
        <end position="277"/>
    </location>
</feature>
<sequence length="950" mass="110508">MKTFLPLKRSYAGSLEGKLPQKDGPQVTRSQSKSEKVQVYDYYTQNDKSELADCCRTSKASLPPKKIKESSPEVVLATKISLCGTETCDSTELILAEHAKTKAILEQKVDIQNIEISELKARLQKDKDCYEAMLEALRTESKPKAYQNLNAIKRIHEQQVESMQANFRISRKKMETSLGEMREKNTQLEFEVRDVRSHFEKLQLKYDFKLKEEEYLRRECDLKYKDLEMGKNNIISKLRQDLEEATRNAEREVNSLRKKYQTEIEELKEFYEKALADIRLMYEKERGNQDAKLQFYESELFSHRELTLSQGQSDVEGSNPDESVMSHFSLKFSELNDKCLEIRNQANDEIFVLKKTVEEGVQKIRKLEKLVIQSKKETDQITLEKDKELKSLENKLADAQKRRQMEDRKSQLILKKKISALKCNLSKMKASKRKTEDKLSKVQVELETERILKRKKMKKDRRENSKVNEMTSKLTRNIEYLQNKNKILEREKKDLEDKILKQKVYKKVSKIKERKKSCKKEDSMEVFQSNKSPMIKQLSLNHSQSNDLLISKNRLNGKLHHSRKATRELSVNSKSSIPQLNLSGITPASPDSSHRLLFSNRSNKHVNVTNTSTTNVSLCNSIAGIKPKLSHGSKKKEGTRYCAACKFKEWKKNQLNYDLELLIKNRDMIRDVHCLGCDRKFEVKTFLSHATNCRLTYNIPSMLPRNEVVIKVITENQTYYKIQKKSRSRSRRANRSITTATKNTNEANLLDSKDYNLLAMSNNNPMSLFGKLRSPNSPKSSKDFISDKSKIQKLRFSSKGSLERKHTDLTGSYAKFSDDNSYFKKKKIKNMRYMQSKEEDSEDLDIPNENIKELSSVSVSQDQDDSCSLDNYQILPRNIQGVRQSDKNFISIPQKNRNSMVQFRENRVWNNNAFSPGGKFNSPLVKQLYLTNFENEVEQAEFKMEAMSEF</sequence>